<dbReference type="EMBL" id="CP002858">
    <property type="protein sequence ID" value="AEI14631.1"/>
    <property type="molecule type" value="Genomic_DNA"/>
</dbReference>
<dbReference type="STRING" id="717231.Flexsi_0972"/>
<dbReference type="eggNOG" id="COG4856">
    <property type="taxonomic scope" value="Bacteria"/>
</dbReference>
<dbReference type="Gene3D" id="2.170.120.40">
    <property type="entry name" value="YbbR-like domain"/>
    <property type="match status" value="1"/>
</dbReference>
<dbReference type="PANTHER" id="PTHR37804">
    <property type="entry name" value="CDAA REGULATORY PROTEIN CDAR"/>
    <property type="match status" value="1"/>
</dbReference>
<dbReference type="OrthoDB" id="9782050at2"/>
<dbReference type="PANTHER" id="PTHR37804:SF1">
    <property type="entry name" value="CDAA REGULATORY PROTEIN CDAR"/>
    <property type="match status" value="1"/>
</dbReference>
<evidence type="ECO:0000313" key="2">
    <source>
        <dbReference type="Proteomes" id="UP000006621"/>
    </source>
</evidence>
<reference evidence="1 2" key="1">
    <citation type="journal article" date="2011" name="Stand. Genomic Sci.">
        <title>Genome sequence of the moderately thermophilic halophile Flexistipes sinusarabici strain (MAS10).</title>
        <authorList>
            <person name="Lapidus A."/>
            <person name="Chertkov O."/>
            <person name="Nolan M."/>
            <person name="Lucas S."/>
            <person name="Hammon N."/>
            <person name="Deshpande S."/>
            <person name="Cheng J.F."/>
            <person name="Tapia R."/>
            <person name="Han C."/>
            <person name="Goodwin L."/>
            <person name="Pitluck S."/>
            <person name="Liolios K."/>
            <person name="Pagani I."/>
            <person name="Ivanova N."/>
            <person name="Huntemann M."/>
            <person name="Mavromatis K."/>
            <person name="Mikhailova N."/>
            <person name="Pati A."/>
            <person name="Chen A."/>
            <person name="Palaniappan K."/>
            <person name="Land M."/>
            <person name="Hauser L."/>
            <person name="Brambilla E.M."/>
            <person name="Rohde M."/>
            <person name="Abt B."/>
            <person name="Spring S."/>
            <person name="Goker M."/>
            <person name="Bristow J."/>
            <person name="Eisen J.A."/>
            <person name="Markowitz V."/>
            <person name="Hugenholtz P."/>
            <person name="Kyrpides N.C."/>
            <person name="Klenk H.P."/>
            <person name="Woyke T."/>
        </authorList>
    </citation>
    <scope>NUCLEOTIDE SEQUENCE [LARGE SCALE GENOMIC DNA]</scope>
    <source>
        <strain evidence="2">DSM 4947 / MAS 10</strain>
    </source>
</reference>
<dbReference type="KEGG" id="fsi:Flexsi_0972"/>
<reference evidence="2" key="2">
    <citation type="submission" date="2011-06" db="EMBL/GenBank/DDBJ databases">
        <title>The complete genome of Flexistipes sinusarabici DSM 4947.</title>
        <authorList>
            <person name="Lucas S."/>
            <person name="Han J."/>
            <person name="Lapidus A."/>
            <person name="Bruce D."/>
            <person name="Goodwin L."/>
            <person name="Pitluck S."/>
            <person name="Peters L."/>
            <person name="Kyrpides N."/>
            <person name="Mavromatis K."/>
            <person name="Ivanova N."/>
            <person name="Mikhailova N."/>
            <person name="Chertkov O."/>
            <person name="Detter J.C."/>
            <person name="Tapia R."/>
            <person name="Han C."/>
            <person name="Land M."/>
            <person name="Hauser L."/>
            <person name="Markowitz V."/>
            <person name="Cheng J.-F."/>
            <person name="Hugenholtz P."/>
            <person name="Woyke T."/>
            <person name="Wu D."/>
            <person name="Spring S."/>
            <person name="Schroeder M."/>
            <person name="Brambilla E."/>
            <person name="Klenk H.-P."/>
            <person name="Eisen J.A."/>
        </authorList>
    </citation>
    <scope>NUCLEOTIDE SEQUENCE [LARGE SCALE GENOMIC DNA]</scope>
    <source>
        <strain evidence="2">DSM 4947 / MAS 10</strain>
    </source>
</reference>
<evidence type="ECO:0000313" key="1">
    <source>
        <dbReference type="EMBL" id="AEI14631.1"/>
    </source>
</evidence>
<dbReference type="Gene3D" id="2.170.120.30">
    <property type="match status" value="2"/>
</dbReference>
<proteinExistence type="predicted"/>
<dbReference type="AlphaFoldDB" id="F8E5D5"/>
<dbReference type="Proteomes" id="UP000006621">
    <property type="component" value="Chromosome"/>
</dbReference>
<dbReference type="InterPro" id="IPR053154">
    <property type="entry name" value="c-di-AMP_regulator"/>
</dbReference>
<gene>
    <name evidence="1" type="ordered locus">Flexsi_0972</name>
</gene>
<organism evidence="1 2">
    <name type="scientific">Flexistipes sinusarabici (strain ATCC 49648 / DSM 4947 / MAS 10)</name>
    <dbReference type="NCBI Taxonomy" id="717231"/>
    <lineage>
        <taxon>Bacteria</taxon>
        <taxon>Pseudomonadati</taxon>
        <taxon>Deferribacterota</taxon>
        <taxon>Deferribacteres</taxon>
        <taxon>Deferribacterales</taxon>
        <taxon>Flexistipitaceae</taxon>
        <taxon>Flexistipes</taxon>
    </lineage>
</organism>
<accession>F8E5D5</accession>
<dbReference type="HOGENOM" id="CLU_074312_2_0_0"/>
<sequence length="300" mass="33239">MLLNNIFLKILSVLLAISLWLIVATSDYDQIQFNVPVKLINVPDKKVAVTDESLINVTLNGPRLVLNSLSYNDVSVEVDVSNFSGYKTDYRIKPSDVKVPSSVNVVRIQPAEITVTIDKIIHKNIEVTPAFIGEPAEGFKVGSLQITPSEVEVTGAASTLNDIDYIETLPINLSGKSEKMSYSVGLKKSSGIKKIDPSQVEVTVIFSENMVKRKLSNIPVTVVKKNKDYIYKLLTNEVDVQIDVRSDIADSKDLKKRINIYVDVSQLAPGQYLRNIEYSSGENIKIIEITPGKARVEVTK</sequence>
<dbReference type="Pfam" id="PF07949">
    <property type="entry name" value="YbbR"/>
    <property type="match status" value="2"/>
</dbReference>
<dbReference type="RefSeq" id="WP_013886121.1">
    <property type="nucleotide sequence ID" value="NC_015672.1"/>
</dbReference>
<protein>
    <submittedName>
        <fullName evidence="1">YbbR family protein</fullName>
    </submittedName>
</protein>
<name>F8E5D5_FLESM</name>
<keyword evidence="2" id="KW-1185">Reference proteome</keyword>
<dbReference type="InterPro" id="IPR012505">
    <property type="entry name" value="YbbR"/>
</dbReference>